<dbReference type="Pfam" id="PF01590">
    <property type="entry name" value="GAF"/>
    <property type="match status" value="1"/>
</dbReference>
<dbReference type="KEGG" id="ccro:CMC5_041550"/>
<dbReference type="PANTHER" id="PTHR43102">
    <property type="entry name" value="SLR1143 PROTEIN"/>
    <property type="match status" value="1"/>
</dbReference>
<feature type="domain" description="GAF" evidence="1">
    <location>
        <begin position="21"/>
        <end position="160"/>
    </location>
</feature>
<evidence type="ECO:0000313" key="2">
    <source>
        <dbReference type="EMBL" id="AKT40002.1"/>
    </source>
</evidence>
<dbReference type="SUPFAM" id="SSF55781">
    <property type="entry name" value="GAF domain-like"/>
    <property type="match status" value="1"/>
</dbReference>
<protein>
    <submittedName>
        <fullName evidence="2">Diguanylate cyclase</fullName>
    </submittedName>
</protein>
<dbReference type="SMART" id="SM00065">
    <property type="entry name" value="GAF"/>
    <property type="match status" value="1"/>
</dbReference>
<dbReference type="InterPro" id="IPR029016">
    <property type="entry name" value="GAF-like_dom_sf"/>
</dbReference>
<dbReference type="InterPro" id="IPR003018">
    <property type="entry name" value="GAF"/>
</dbReference>
<dbReference type="AlphaFoldDB" id="A0A0K1EH37"/>
<sequence>MAILDDPQRLNRLDPAITRLDADAILDACVEEAARLAEAPIALVSLVMRHVQLFRAHRGLPPELALSCATSRRNSFCQFVVRDERPLVVEDTTIDSWVPQDLVERYGIRAYAGVPVRVDGQPIGTLCVIDITPRRFSPAVMNALEVLGTRVAARLSELVGDEPAEGPPAAPQERLRLLRRMARLLEGALQALGPPLEQARAAELSDTPTLDPAIRSDLSAAVLCYEDLAVAARELSTEATRLSRGAPDPRVETLLMEARSLTRELDEAGPMVRLAQGALSDRVGLEAAAKAVSVTRQALDFHANALAAAQRLLKAADAVDAAWTEVLTPAGEVAP</sequence>
<dbReference type="Proteomes" id="UP000067626">
    <property type="component" value="Chromosome"/>
</dbReference>
<proteinExistence type="predicted"/>
<name>A0A0K1EH37_CHOCO</name>
<dbReference type="STRING" id="52.CMC5_041550"/>
<evidence type="ECO:0000313" key="3">
    <source>
        <dbReference type="Proteomes" id="UP000067626"/>
    </source>
</evidence>
<dbReference type="OrthoDB" id="5571399at2"/>
<dbReference type="Gene3D" id="3.30.450.40">
    <property type="match status" value="1"/>
</dbReference>
<accession>A0A0K1EH37</accession>
<keyword evidence="3" id="KW-1185">Reference proteome</keyword>
<organism evidence="2 3">
    <name type="scientific">Chondromyces crocatus</name>
    <dbReference type="NCBI Taxonomy" id="52"/>
    <lineage>
        <taxon>Bacteria</taxon>
        <taxon>Pseudomonadati</taxon>
        <taxon>Myxococcota</taxon>
        <taxon>Polyangia</taxon>
        <taxon>Polyangiales</taxon>
        <taxon>Polyangiaceae</taxon>
        <taxon>Chondromyces</taxon>
    </lineage>
</organism>
<dbReference type="EMBL" id="CP012159">
    <property type="protein sequence ID" value="AKT40002.1"/>
    <property type="molecule type" value="Genomic_DNA"/>
</dbReference>
<dbReference type="PANTHER" id="PTHR43102:SF2">
    <property type="entry name" value="GAF DOMAIN-CONTAINING PROTEIN"/>
    <property type="match status" value="1"/>
</dbReference>
<evidence type="ECO:0000259" key="1">
    <source>
        <dbReference type="SMART" id="SM00065"/>
    </source>
</evidence>
<gene>
    <name evidence="2" type="ORF">CMC5_041550</name>
</gene>
<reference evidence="2 3" key="1">
    <citation type="submission" date="2015-07" db="EMBL/GenBank/DDBJ databases">
        <title>Genome analysis of myxobacterium Chondromyces crocatus Cm c5 reveals a high potential for natural compound synthesis and the genetic basis for the loss of fruiting body formation.</title>
        <authorList>
            <person name="Zaburannyi N."/>
            <person name="Bunk B."/>
            <person name="Maier J."/>
            <person name="Overmann J."/>
            <person name="Mueller R."/>
        </authorList>
    </citation>
    <scope>NUCLEOTIDE SEQUENCE [LARGE SCALE GENOMIC DNA]</scope>
    <source>
        <strain evidence="2 3">Cm c5</strain>
    </source>
</reference>